<proteinExistence type="predicted"/>
<dbReference type="AlphaFoldDB" id="A0A250IBX5"/>
<dbReference type="EMBL" id="CP022163">
    <property type="protein sequence ID" value="ATB28672.1"/>
    <property type="molecule type" value="Genomic_DNA"/>
</dbReference>
<feature type="signal peptide" evidence="2">
    <location>
        <begin position="1"/>
        <end position="18"/>
    </location>
</feature>
<feature type="chain" id="PRO_5013395299" description="Porin" evidence="2">
    <location>
        <begin position="19"/>
        <end position="446"/>
    </location>
</feature>
<evidence type="ECO:0000256" key="1">
    <source>
        <dbReference type="SAM" id="MobiDB-lite"/>
    </source>
</evidence>
<keyword evidence="2" id="KW-0732">Signal</keyword>
<feature type="compositionally biased region" description="Basic and acidic residues" evidence="1">
    <location>
        <begin position="24"/>
        <end position="38"/>
    </location>
</feature>
<gene>
    <name evidence="3" type="ORF">MEBOL_002121</name>
</gene>
<accession>A0A250IBX5</accession>
<protein>
    <recommendedName>
        <fullName evidence="5">Porin</fullName>
    </recommendedName>
</protein>
<dbReference type="OrthoDB" id="5490906at2"/>
<name>A0A250IBX5_9BACT</name>
<sequence>MRLPPLLLGLFLGLSAQARSSTSDSEHAGHMAHGDSLAHTDPAAHGGHSQTEVRSLRDIPLMRRGSGTSWQPDLFPPAMIHGQVGNWGLMFQGLLFGGYDVQGGPRGARALEALGWAMLMAEREWSSGQLVLSLMLSPDPLTAGANGGYPLLLQTGESYRGEPLRDRQHPHDLFMELAASYTHYFSDTWGLMLYVAPAGEPALGPVAFPHRVSARFDPLAVLGHHWQDSTHISFGVATVGLVTPLAKLEVSAFNGREPDENRYDLDPRAPDSFSVRLSANPTTRVSAQVSYGYLASPEALEPEVSANRFTASATYHAPVGARGFWATTAVFGRNLESGEPPTNSALLESSVDLDGHHAVFGRVEYVRKTGHDLVLPEALEHQTFDVGALALGYVYQFAPWGPVKAGLGARGAVNLVPESLVPFFGSRTPVGGMVYVRLAPIMPNTR</sequence>
<evidence type="ECO:0008006" key="5">
    <source>
        <dbReference type="Google" id="ProtNLM"/>
    </source>
</evidence>
<evidence type="ECO:0000256" key="2">
    <source>
        <dbReference type="SAM" id="SignalP"/>
    </source>
</evidence>
<dbReference type="RefSeq" id="WP_095977335.1">
    <property type="nucleotide sequence ID" value="NZ_CP022163.1"/>
</dbReference>
<feature type="region of interest" description="Disordered" evidence="1">
    <location>
        <begin position="22"/>
        <end position="58"/>
    </location>
</feature>
<keyword evidence="4" id="KW-1185">Reference proteome</keyword>
<evidence type="ECO:0000313" key="4">
    <source>
        <dbReference type="Proteomes" id="UP000217289"/>
    </source>
</evidence>
<dbReference type="Proteomes" id="UP000217289">
    <property type="component" value="Chromosome"/>
</dbReference>
<reference evidence="3 4" key="1">
    <citation type="submission" date="2017-06" db="EMBL/GenBank/DDBJ databases">
        <authorList>
            <person name="Kim H.J."/>
            <person name="Triplett B.A."/>
        </authorList>
    </citation>
    <scope>NUCLEOTIDE SEQUENCE [LARGE SCALE GENOMIC DNA]</scope>
    <source>
        <strain evidence="3 4">DSM 14713</strain>
    </source>
</reference>
<organism evidence="3 4">
    <name type="scientific">Melittangium boletus DSM 14713</name>
    <dbReference type="NCBI Taxonomy" id="1294270"/>
    <lineage>
        <taxon>Bacteria</taxon>
        <taxon>Pseudomonadati</taxon>
        <taxon>Myxococcota</taxon>
        <taxon>Myxococcia</taxon>
        <taxon>Myxococcales</taxon>
        <taxon>Cystobacterineae</taxon>
        <taxon>Archangiaceae</taxon>
        <taxon>Melittangium</taxon>
    </lineage>
</organism>
<dbReference type="KEGG" id="mbd:MEBOL_002121"/>
<evidence type="ECO:0000313" key="3">
    <source>
        <dbReference type="EMBL" id="ATB28672.1"/>
    </source>
</evidence>